<dbReference type="PANTHER" id="PTHR43409:SF7">
    <property type="entry name" value="BLL1977 PROTEIN"/>
    <property type="match status" value="1"/>
</dbReference>
<comment type="cofactor">
    <cofactor evidence="1">
        <name>[4Fe-4S] cluster</name>
        <dbReference type="ChEBI" id="CHEBI:49883"/>
    </cofactor>
</comment>
<dbReference type="PANTHER" id="PTHR43409">
    <property type="entry name" value="ANAEROBIC MAGNESIUM-PROTOPORPHYRIN IX MONOMETHYL ESTER CYCLASE-RELATED"/>
    <property type="match status" value="1"/>
</dbReference>
<sequence length="452" mass="53369">MDILLIRPKPDKKTIGLQNVMICEPLELEYIGAYVEPMGHKVTIIDMILEKKPLSYYIKKHNPNIVGITSYIAHVNVVKNYAKEIKQVNPSCKVAIGGVHAEVVPEDFEDDNIDYIVASNGLKTFAEVLTSLNNNDNRKISGVWNDGYQLCTKETTFNYPHPNRRLVEKYRNRYYYMFHNPCALMKTSYGCPYQCNFCFCRKITDGKYFTRDLEDIIEEIKLISEREIYIVDDDFLVDRNRILKFFRLLKENNLNKKFLIYARADFIAENEDIIDKFSKIGLRAVIVGLESSNEEELKKYNKKSNVEINEKAINILKRYNVECYGTLILGVDWDDNDFNRLYKWIRKIDIKFINLQPFTPIPGTELYEEYKDKLIIPRNESEKWDLAHLTVQPSKISIRRYYWNIIKLYYKVTMNPRNLIKMIREYGIRENLKLSVGASNITIQYFIKMFRN</sequence>
<keyword evidence="2" id="KW-0489">Methyltransferase</keyword>
<keyword evidence="4" id="KW-0949">S-adenosyl-L-methionine</keyword>
<feature type="domain" description="B12-binding" evidence="8">
    <location>
        <begin position="7"/>
        <end position="139"/>
    </location>
</feature>
<dbReference type="GO" id="GO:0031419">
    <property type="term" value="F:cobalamin binding"/>
    <property type="evidence" value="ECO:0007669"/>
    <property type="project" value="InterPro"/>
</dbReference>
<keyword evidence="6" id="KW-0408">Iron</keyword>
<dbReference type="Pfam" id="PF02310">
    <property type="entry name" value="B12-binding"/>
    <property type="match status" value="1"/>
</dbReference>
<evidence type="ECO:0000256" key="2">
    <source>
        <dbReference type="ARBA" id="ARBA00022603"/>
    </source>
</evidence>
<accession>A0A974GVD2</accession>
<evidence type="ECO:0000259" key="9">
    <source>
        <dbReference type="PROSITE" id="PS51918"/>
    </source>
</evidence>
<evidence type="ECO:0000256" key="3">
    <source>
        <dbReference type="ARBA" id="ARBA00022679"/>
    </source>
</evidence>
<evidence type="ECO:0000256" key="4">
    <source>
        <dbReference type="ARBA" id="ARBA00022691"/>
    </source>
</evidence>
<keyword evidence="3" id="KW-0808">Transferase</keyword>
<evidence type="ECO:0000313" key="11">
    <source>
        <dbReference type="Proteomes" id="UP000611629"/>
    </source>
</evidence>
<dbReference type="GO" id="GO:0051539">
    <property type="term" value="F:4 iron, 4 sulfur cluster binding"/>
    <property type="evidence" value="ECO:0007669"/>
    <property type="project" value="UniProtKB-KW"/>
</dbReference>
<protein>
    <submittedName>
        <fullName evidence="10">Cobalamin B12-binding domain-containing protein</fullName>
    </submittedName>
</protein>
<dbReference type="SUPFAM" id="SSF102114">
    <property type="entry name" value="Radical SAM enzymes"/>
    <property type="match status" value="1"/>
</dbReference>
<dbReference type="SFLD" id="SFLDS00029">
    <property type="entry name" value="Radical_SAM"/>
    <property type="match status" value="1"/>
</dbReference>
<keyword evidence="7" id="KW-0411">Iron-sulfur</keyword>
<evidence type="ECO:0000256" key="5">
    <source>
        <dbReference type="ARBA" id="ARBA00022723"/>
    </source>
</evidence>
<dbReference type="InterPro" id="IPR006638">
    <property type="entry name" value="Elp3/MiaA/NifB-like_rSAM"/>
</dbReference>
<feature type="domain" description="Radical SAM core" evidence="9">
    <location>
        <begin position="177"/>
        <end position="399"/>
    </location>
</feature>
<dbReference type="InterPro" id="IPR058240">
    <property type="entry name" value="rSAM_sf"/>
</dbReference>
<dbReference type="GO" id="GO:0003824">
    <property type="term" value="F:catalytic activity"/>
    <property type="evidence" value="ECO:0007669"/>
    <property type="project" value="InterPro"/>
</dbReference>
<dbReference type="PROSITE" id="PS51332">
    <property type="entry name" value="B12_BINDING"/>
    <property type="match status" value="1"/>
</dbReference>
<dbReference type="InterPro" id="IPR023404">
    <property type="entry name" value="rSAM_horseshoe"/>
</dbReference>
<dbReference type="Gene3D" id="3.80.30.20">
    <property type="entry name" value="tm_1862 like domain"/>
    <property type="match status" value="1"/>
</dbReference>
<dbReference type="Proteomes" id="UP000611629">
    <property type="component" value="Unassembled WGS sequence"/>
</dbReference>
<dbReference type="GO" id="GO:0046872">
    <property type="term" value="F:metal ion binding"/>
    <property type="evidence" value="ECO:0007669"/>
    <property type="project" value="UniProtKB-KW"/>
</dbReference>
<reference evidence="10" key="1">
    <citation type="submission" date="2020-07" db="EMBL/GenBank/DDBJ databases">
        <title>Genomic analysis of a strain of Sedimentibacter Hydroxybenzoicus DSM7310.</title>
        <authorList>
            <person name="Ma S."/>
        </authorList>
    </citation>
    <scope>NUCLEOTIDE SEQUENCE</scope>
    <source>
        <strain evidence="10">DSM 7310</strain>
    </source>
</reference>
<organism evidence="10 11">
    <name type="scientific">Sedimentibacter hydroxybenzoicus DSM 7310</name>
    <dbReference type="NCBI Taxonomy" id="1123245"/>
    <lineage>
        <taxon>Bacteria</taxon>
        <taxon>Bacillati</taxon>
        <taxon>Bacillota</taxon>
        <taxon>Tissierellia</taxon>
        <taxon>Sedimentibacter</taxon>
    </lineage>
</organism>
<evidence type="ECO:0000256" key="6">
    <source>
        <dbReference type="ARBA" id="ARBA00023004"/>
    </source>
</evidence>
<dbReference type="SUPFAM" id="SSF52242">
    <property type="entry name" value="Cobalamin (vitamin B12)-binding domain"/>
    <property type="match status" value="1"/>
</dbReference>
<dbReference type="RefSeq" id="WP_179236935.1">
    <property type="nucleotide sequence ID" value="NZ_JACBNQ010000002.1"/>
</dbReference>
<dbReference type="AlphaFoldDB" id="A0A974GVD2"/>
<keyword evidence="11" id="KW-1185">Reference proteome</keyword>
<evidence type="ECO:0000313" key="10">
    <source>
        <dbReference type="EMBL" id="NYB73252.1"/>
    </source>
</evidence>
<gene>
    <name evidence="10" type="ORF">HZF24_03770</name>
</gene>
<dbReference type="CDD" id="cd01335">
    <property type="entry name" value="Radical_SAM"/>
    <property type="match status" value="1"/>
</dbReference>
<evidence type="ECO:0000259" key="8">
    <source>
        <dbReference type="PROSITE" id="PS51332"/>
    </source>
</evidence>
<evidence type="ECO:0000256" key="7">
    <source>
        <dbReference type="ARBA" id="ARBA00023014"/>
    </source>
</evidence>
<dbReference type="SFLD" id="SFLDG01123">
    <property type="entry name" value="methyltransferase_(Class_B)"/>
    <property type="match status" value="1"/>
</dbReference>
<dbReference type="CDD" id="cd02068">
    <property type="entry name" value="radical_SAM_B12_BD"/>
    <property type="match status" value="1"/>
</dbReference>
<dbReference type="InterPro" id="IPR051198">
    <property type="entry name" value="BchE-like"/>
</dbReference>
<dbReference type="Pfam" id="PF04055">
    <property type="entry name" value="Radical_SAM"/>
    <property type="match status" value="1"/>
</dbReference>
<dbReference type="InterPro" id="IPR036724">
    <property type="entry name" value="Cobalamin-bd_sf"/>
</dbReference>
<dbReference type="EMBL" id="JACBNQ010000002">
    <property type="protein sequence ID" value="NYB73252.1"/>
    <property type="molecule type" value="Genomic_DNA"/>
</dbReference>
<dbReference type="InterPro" id="IPR034466">
    <property type="entry name" value="Methyltransferase_Class_B"/>
</dbReference>
<dbReference type="InterPro" id="IPR006158">
    <property type="entry name" value="Cobalamin-bd"/>
</dbReference>
<dbReference type="Gene3D" id="3.40.50.280">
    <property type="entry name" value="Cobalamin-binding domain"/>
    <property type="match status" value="1"/>
</dbReference>
<dbReference type="SMART" id="SM00729">
    <property type="entry name" value="Elp3"/>
    <property type="match status" value="1"/>
</dbReference>
<dbReference type="InterPro" id="IPR007197">
    <property type="entry name" value="rSAM"/>
</dbReference>
<dbReference type="GO" id="GO:0005829">
    <property type="term" value="C:cytosol"/>
    <property type="evidence" value="ECO:0007669"/>
    <property type="project" value="TreeGrafter"/>
</dbReference>
<comment type="caution">
    <text evidence="10">The sequence shown here is derived from an EMBL/GenBank/DDBJ whole genome shotgun (WGS) entry which is preliminary data.</text>
</comment>
<keyword evidence="5" id="KW-0479">Metal-binding</keyword>
<dbReference type="SFLD" id="SFLDG01082">
    <property type="entry name" value="B12-binding_domain_containing"/>
    <property type="match status" value="1"/>
</dbReference>
<name>A0A974GVD2_SEDHY</name>
<dbReference type="PROSITE" id="PS51918">
    <property type="entry name" value="RADICAL_SAM"/>
    <property type="match status" value="1"/>
</dbReference>
<evidence type="ECO:0000256" key="1">
    <source>
        <dbReference type="ARBA" id="ARBA00001966"/>
    </source>
</evidence>
<proteinExistence type="predicted"/>